<comment type="caution">
    <text evidence="7">The sequence shown here is derived from an EMBL/GenBank/DDBJ whole genome shotgun (WGS) entry which is preliminary data.</text>
</comment>
<feature type="transmembrane region" description="Helical" evidence="6">
    <location>
        <begin position="17"/>
        <end position="35"/>
    </location>
</feature>
<keyword evidence="5" id="KW-0503">Monooxygenase</keyword>
<evidence type="ECO:0000256" key="4">
    <source>
        <dbReference type="PIRSR" id="PIRSR602401-1"/>
    </source>
</evidence>
<evidence type="ECO:0000256" key="1">
    <source>
        <dbReference type="ARBA" id="ARBA00010617"/>
    </source>
</evidence>
<evidence type="ECO:0000256" key="2">
    <source>
        <dbReference type="ARBA" id="ARBA00022723"/>
    </source>
</evidence>
<dbReference type="InterPro" id="IPR017972">
    <property type="entry name" value="Cyt_P450_CS"/>
</dbReference>
<dbReference type="FunFam" id="1.10.630.10:FF:000011">
    <property type="entry name" value="Cytochrome P450 83B1"/>
    <property type="match status" value="1"/>
</dbReference>
<gene>
    <name evidence="7" type="primary">CYP71A1</name>
    <name evidence="7" type="ORF">CR513_06822</name>
</gene>
<dbReference type="SUPFAM" id="SSF48264">
    <property type="entry name" value="Cytochrome P450"/>
    <property type="match status" value="1"/>
</dbReference>
<keyword evidence="3 4" id="KW-0408">Iron</keyword>
<keyword evidence="8" id="KW-1185">Reference proteome</keyword>
<comment type="similarity">
    <text evidence="1 5">Belongs to the cytochrome P450 family.</text>
</comment>
<keyword evidence="6" id="KW-1133">Transmembrane helix</keyword>
<organism evidence="7 8">
    <name type="scientific">Mucuna pruriens</name>
    <name type="common">Velvet bean</name>
    <name type="synonym">Dolichos pruriens</name>
    <dbReference type="NCBI Taxonomy" id="157652"/>
    <lineage>
        <taxon>Eukaryota</taxon>
        <taxon>Viridiplantae</taxon>
        <taxon>Streptophyta</taxon>
        <taxon>Embryophyta</taxon>
        <taxon>Tracheophyta</taxon>
        <taxon>Spermatophyta</taxon>
        <taxon>Magnoliopsida</taxon>
        <taxon>eudicotyledons</taxon>
        <taxon>Gunneridae</taxon>
        <taxon>Pentapetalae</taxon>
        <taxon>rosids</taxon>
        <taxon>fabids</taxon>
        <taxon>Fabales</taxon>
        <taxon>Fabaceae</taxon>
        <taxon>Papilionoideae</taxon>
        <taxon>50 kb inversion clade</taxon>
        <taxon>NPAAA clade</taxon>
        <taxon>indigoferoid/millettioid clade</taxon>
        <taxon>Phaseoleae</taxon>
        <taxon>Mucuna</taxon>
    </lineage>
</organism>
<dbReference type="STRING" id="157652.A0A371I1G7"/>
<evidence type="ECO:0000313" key="8">
    <source>
        <dbReference type="Proteomes" id="UP000257109"/>
    </source>
</evidence>
<dbReference type="Proteomes" id="UP000257109">
    <property type="component" value="Unassembled WGS sequence"/>
</dbReference>
<evidence type="ECO:0000256" key="3">
    <source>
        <dbReference type="ARBA" id="ARBA00023004"/>
    </source>
</evidence>
<proteinExistence type="inferred from homology"/>
<dbReference type="OrthoDB" id="1470350at2759"/>
<dbReference type="AlphaFoldDB" id="A0A371I1G7"/>
<dbReference type="EMBL" id="QJKJ01001188">
    <property type="protein sequence ID" value="RDY08887.1"/>
    <property type="molecule type" value="Genomic_DNA"/>
</dbReference>
<keyword evidence="6" id="KW-0472">Membrane</keyword>
<feature type="non-terminal residue" evidence="7">
    <location>
        <position position="1"/>
    </location>
</feature>
<dbReference type="Gene3D" id="1.10.630.10">
    <property type="entry name" value="Cytochrome P450"/>
    <property type="match status" value="1"/>
</dbReference>
<evidence type="ECO:0000256" key="5">
    <source>
        <dbReference type="RuleBase" id="RU000461"/>
    </source>
</evidence>
<accession>A0A371I1G7</accession>
<dbReference type="PANTHER" id="PTHR47955:SF15">
    <property type="entry name" value="CYTOCHROME P450 71A2-LIKE"/>
    <property type="match status" value="1"/>
</dbReference>
<dbReference type="PRINTS" id="PR00463">
    <property type="entry name" value="EP450I"/>
</dbReference>
<dbReference type="InterPro" id="IPR036396">
    <property type="entry name" value="Cyt_P450_sf"/>
</dbReference>
<keyword evidence="5" id="KW-0560">Oxidoreductase</keyword>
<sequence length="534" mass="59884">MGVQTVQGRGAWEANSGAIYLSVVCFLISVVFVVFKLTRRSKSNAPPSPPKLPFIGNLHQLGTLPHRSLQTLAHKYGPLMLLQLGQVPTLLVSSAEVASEIFKTHDVFFSNRPKATAAGVFLYGYKDVGFSPYGHEWRQKRKVCVLELVSIKSVRSFQFIRVEEVAEMIGVIREACVSGRSYVDLSELLIALMNNIMSRCVLGQKYDTPDGSRSFGELGRKMLTQFAAFCVGDFFPSFGWVDVLTGQISKFKATLSSLDSFFDQIIAEHKAKMKKRDRDGNQSYKKDFVDMLLQLEEAGILNFELSQDILKALLVDMFIGASETTSTTLEWTMAELMKNPNTMEKAQEEVRRVVGCKANIDEDDVKQMNYLKCVVKETLRLHPPAPLLLPRETTSAVKLRGYDIPAKTRVMLNAWAIQRDPELWDRPDEFLPDRFENSQVDFRGQNLEFIPFGAGRRGCPGITFAVTVAEYALANLLYWFDWNLPKTHAPLQAIDMSERYGMAVSKKLPLLLEPIPFSSGMGSKPSSSCARIVS</sequence>
<dbReference type="PANTHER" id="PTHR47955">
    <property type="entry name" value="CYTOCHROME P450 FAMILY 71 PROTEIN"/>
    <property type="match status" value="1"/>
</dbReference>
<feature type="binding site" description="axial binding residue" evidence="4">
    <location>
        <position position="459"/>
    </location>
    <ligand>
        <name>heme</name>
        <dbReference type="ChEBI" id="CHEBI:30413"/>
    </ligand>
    <ligandPart>
        <name>Fe</name>
        <dbReference type="ChEBI" id="CHEBI:18248"/>
    </ligandPart>
</feature>
<dbReference type="PROSITE" id="PS00086">
    <property type="entry name" value="CYTOCHROME_P450"/>
    <property type="match status" value="1"/>
</dbReference>
<evidence type="ECO:0000313" key="7">
    <source>
        <dbReference type="EMBL" id="RDY08887.1"/>
    </source>
</evidence>
<dbReference type="InterPro" id="IPR002401">
    <property type="entry name" value="Cyt_P450_E_grp-I"/>
</dbReference>
<comment type="cofactor">
    <cofactor evidence="4">
        <name>heme</name>
        <dbReference type="ChEBI" id="CHEBI:30413"/>
    </cofactor>
</comment>
<dbReference type="GO" id="GO:0005506">
    <property type="term" value="F:iron ion binding"/>
    <property type="evidence" value="ECO:0007669"/>
    <property type="project" value="InterPro"/>
</dbReference>
<dbReference type="GO" id="GO:0016705">
    <property type="term" value="F:oxidoreductase activity, acting on paired donors, with incorporation or reduction of molecular oxygen"/>
    <property type="evidence" value="ECO:0007669"/>
    <property type="project" value="InterPro"/>
</dbReference>
<reference evidence="7" key="1">
    <citation type="submission" date="2018-05" db="EMBL/GenBank/DDBJ databases">
        <title>Draft genome of Mucuna pruriens seed.</title>
        <authorList>
            <person name="Nnadi N.E."/>
            <person name="Vos R."/>
            <person name="Hasami M.H."/>
            <person name="Devisetty U.K."/>
            <person name="Aguiy J.C."/>
        </authorList>
    </citation>
    <scope>NUCLEOTIDE SEQUENCE [LARGE SCALE GENOMIC DNA]</scope>
    <source>
        <strain evidence="7">JCA_2017</strain>
    </source>
</reference>
<protein>
    <submittedName>
        <fullName evidence="7">Cytochrome P450 71A1</fullName>
    </submittedName>
</protein>
<dbReference type="InterPro" id="IPR001128">
    <property type="entry name" value="Cyt_P450"/>
</dbReference>
<keyword evidence="4 5" id="KW-0349">Heme</keyword>
<keyword evidence="6" id="KW-0812">Transmembrane</keyword>
<dbReference type="Pfam" id="PF00067">
    <property type="entry name" value="p450"/>
    <property type="match status" value="1"/>
</dbReference>
<dbReference type="GO" id="GO:0020037">
    <property type="term" value="F:heme binding"/>
    <property type="evidence" value="ECO:0007669"/>
    <property type="project" value="InterPro"/>
</dbReference>
<dbReference type="GO" id="GO:0004497">
    <property type="term" value="F:monooxygenase activity"/>
    <property type="evidence" value="ECO:0007669"/>
    <property type="project" value="UniProtKB-KW"/>
</dbReference>
<name>A0A371I1G7_MUCPR</name>
<dbReference type="CDD" id="cd11072">
    <property type="entry name" value="CYP71-like"/>
    <property type="match status" value="1"/>
</dbReference>
<evidence type="ECO:0000256" key="6">
    <source>
        <dbReference type="SAM" id="Phobius"/>
    </source>
</evidence>
<dbReference type="PRINTS" id="PR00385">
    <property type="entry name" value="P450"/>
</dbReference>
<keyword evidence="2 4" id="KW-0479">Metal-binding</keyword>